<accession>A0A401VUY7</accession>
<proteinExistence type="predicted"/>
<name>A0A401VUY7_STREY</name>
<sequence length="109" mass="11548">MRVLLTRLITDGAHHARCAEHGRERQRPAECIAVQQGFAAGCCLAASYVADLVVSGQLRSRGGHRVPDADEDAAVRVADGLADTPQGRARQIVDAIYGGGLERAVGESR</sequence>
<organism evidence="1 2">
    <name type="scientific">Streptomyces paromomycinus</name>
    <name type="common">Streptomyces rimosus subsp. paromomycinus</name>
    <dbReference type="NCBI Taxonomy" id="92743"/>
    <lineage>
        <taxon>Bacteria</taxon>
        <taxon>Bacillati</taxon>
        <taxon>Actinomycetota</taxon>
        <taxon>Actinomycetes</taxon>
        <taxon>Kitasatosporales</taxon>
        <taxon>Streptomycetaceae</taxon>
        <taxon>Streptomyces</taxon>
    </lineage>
</organism>
<gene>
    <name evidence="1" type="ORF">GKJPGBOP_00501</name>
</gene>
<dbReference type="EMBL" id="BHZD01000001">
    <property type="protein sequence ID" value="GCD40848.1"/>
    <property type="molecule type" value="Genomic_DNA"/>
</dbReference>
<reference evidence="1 2" key="1">
    <citation type="submission" date="2018-11" db="EMBL/GenBank/DDBJ databases">
        <title>Whole genome sequence of Streptomyces paromomycinus NBRC 15454(T).</title>
        <authorList>
            <person name="Komaki H."/>
            <person name="Tamura T."/>
        </authorList>
    </citation>
    <scope>NUCLEOTIDE SEQUENCE [LARGE SCALE GENOMIC DNA]</scope>
    <source>
        <strain evidence="1 2">NBRC 15454</strain>
    </source>
</reference>
<dbReference type="AlphaFoldDB" id="A0A401VUY7"/>
<comment type="caution">
    <text evidence="1">The sequence shown here is derived from an EMBL/GenBank/DDBJ whole genome shotgun (WGS) entry which is preliminary data.</text>
</comment>
<evidence type="ECO:0000313" key="1">
    <source>
        <dbReference type="EMBL" id="GCD40848.1"/>
    </source>
</evidence>
<evidence type="ECO:0000313" key="2">
    <source>
        <dbReference type="Proteomes" id="UP000286746"/>
    </source>
</evidence>
<protein>
    <submittedName>
        <fullName evidence="1">Uncharacterized protein</fullName>
    </submittedName>
</protein>
<keyword evidence="2" id="KW-1185">Reference proteome</keyword>
<dbReference type="Proteomes" id="UP000286746">
    <property type="component" value="Unassembled WGS sequence"/>
</dbReference>